<evidence type="ECO:0000256" key="15">
    <source>
        <dbReference type="PIRSR" id="PIRSR006135-1"/>
    </source>
</evidence>
<dbReference type="GO" id="GO:0043752">
    <property type="term" value="F:adenosylcobinamide kinase activity"/>
    <property type="evidence" value="ECO:0007669"/>
    <property type="project" value="UniProtKB-EC"/>
</dbReference>
<dbReference type="Proteomes" id="UP000243978">
    <property type="component" value="Unassembled WGS sequence"/>
</dbReference>
<dbReference type="InterPro" id="IPR027417">
    <property type="entry name" value="P-loop_NTPase"/>
</dbReference>
<dbReference type="Pfam" id="PF02283">
    <property type="entry name" value="CobU"/>
    <property type="match status" value="1"/>
</dbReference>
<evidence type="ECO:0000256" key="13">
    <source>
        <dbReference type="ARBA" id="ARBA00023134"/>
    </source>
</evidence>
<comment type="pathway">
    <text evidence="5 14">Cofactor biosynthesis; adenosylcobalamin biosynthesis; adenosylcobalamin from cob(II)yrinate a,c-diamide: step 6/7.</text>
</comment>
<organism evidence="17 18">
    <name type="scientific">Litoreibacter ponti</name>
    <dbReference type="NCBI Taxonomy" id="1510457"/>
    <lineage>
        <taxon>Bacteria</taxon>
        <taxon>Pseudomonadati</taxon>
        <taxon>Pseudomonadota</taxon>
        <taxon>Alphaproteobacteria</taxon>
        <taxon>Rhodobacterales</taxon>
        <taxon>Roseobacteraceae</taxon>
        <taxon>Litoreibacter</taxon>
    </lineage>
</organism>
<dbReference type="OrthoDB" id="9788370at2"/>
<accession>A0A2T6BEG6</accession>
<comment type="caution">
    <text evidence="17">The sequence shown here is derived from an EMBL/GenBank/DDBJ whole genome shotgun (WGS) entry which is preliminary data.</text>
</comment>
<evidence type="ECO:0000256" key="9">
    <source>
        <dbReference type="ARBA" id="ARBA00022679"/>
    </source>
</evidence>
<dbReference type="GO" id="GO:0008820">
    <property type="term" value="F:cobinamide phosphate guanylyltransferase activity"/>
    <property type="evidence" value="ECO:0007669"/>
    <property type="project" value="UniProtKB-UniRule"/>
</dbReference>
<dbReference type="EC" id="2.7.7.62" evidence="14"/>
<evidence type="ECO:0000256" key="16">
    <source>
        <dbReference type="PIRSR" id="PIRSR006135-2"/>
    </source>
</evidence>
<evidence type="ECO:0000256" key="3">
    <source>
        <dbReference type="ARBA" id="ARBA00001522"/>
    </source>
</evidence>
<dbReference type="CDD" id="cd00544">
    <property type="entry name" value="CobU"/>
    <property type="match status" value="1"/>
</dbReference>
<comment type="function">
    <text evidence="4 14">Catalyzes ATP-dependent phosphorylation of adenosylcobinamide and addition of GMP to adenosylcobinamide phosphate.</text>
</comment>
<gene>
    <name evidence="17" type="ORF">C8N43_3256</name>
</gene>
<comment type="similarity">
    <text evidence="7 14">Belongs to the CobU/CobP family.</text>
</comment>
<keyword evidence="8 14" id="KW-0169">Cobalamin biosynthesis</keyword>
<feature type="binding site" evidence="16">
    <location>
        <begin position="20"/>
        <end position="27"/>
    </location>
    <ligand>
        <name>GTP</name>
        <dbReference type="ChEBI" id="CHEBI:37565"/>
    </ligand>
</feature>
<sequence length="185" mass="19813">MKKNVAPRSQPLPRLSLVLGGAASGKSGFAEQLVQSAPDLRRIYLASAQAFDDEMRAKIARHREIRAADGWETVEEPLAVAEALNARHDGEIVLFDCATLWLTNQMMAEADLAAKTAALASALATCAAPVVIVSNELGQGVVPELAMARRFREAHGRMNQTLAVQADLVVHVIAGLPQVLKGQLQ</sequence>
<feature type="binding site" evidence="16">
    <location>
        <position position="96"/>
    </location>
    <ligand>
        <name>GTP</name>
        <dbReference type="ChEBI" id="CHEBI:37565"/>
    </ligand>
</feature>
<evidence type="ECO:0000313" key="18">
    <source>
        <dbReference type="Proteomes" id="UP000243978"/>
    </source>
</evidence>
<dbReference type="GO" id="GO:0005524">
    <property type="term" value="F:ATP binding"/>
    <property type="evidence" value="ECO:0007669"/>
    <property type="project" value="UniProtKB-UniRule"/>
</dbReference>
<comment type="catalytic activity">
    <reaction evidence="1 14">
        <text>adenosylcob(III)inamide + ATP = adenosylcob(III)inamide phosphate + ADP + H(+)</text>
        <dbReference type="Rhea" id="RHEA:15769"/>
        <dbReference type="ChEBI" id="CHEBI:2480"/>
        <dbReference type="ChEBI" id="CHEBI:15378"/>
        <dbReference type="ChEBI" id="CHEBI:30616"/>
        <dbReference type="ChEBI" id="CHEBI:58502"/>
        <dbReference type="ChEBI" id="CHEBI:456216"/>
        <dbReference type="EC" id="2.7.1.156"/>
    </reaction>
</comment>
<evidence type="ECO:0000256" key="8">
    <source>
        <dbReference type="ARBA" id="ARBA00022573"/>
    </source>
</evidence>
<comment type="pathway">
    <text evidence="6 14">Cofactor biosynthesis; adenosylcobalamin biosynthesis; adenosylcobalamin from cob(II)yrinate a,c-diamide: step 5/7.</text>
</comment>
<evidence type="ECO:0000256" key="1">
    <source>
        <dbReference type="ARBA" id="ARBA00000312"/>
    </source>
</evidence>
<feature type="binding site" evidence="16">
    <location>
        <begin position="63"/>
        <end position="66"/>
    </location>
    <ligand>
        <name>GTP</name>
        <dbReference type="ChEBI" id="CHEBI:37565"/>
    </ligand>
</feature>
<evidence type="ECO:0000256" key="7">
    <source>
        <dbReference type="ARBA" id="ARBA00007490"/>
    </source>
</evidence>
<evidence type="ECO:0000256" key="14">
    <source>
        <dbReference type="PIRNR" id="PIRNR006135"/>
    </source>
</evidence>
<keyword evidence="11 14" id="KW-0418">Kinase</keyword>
<feature type="active site" description="GMP-histidine intermediate" evidence="15">
    <location>
        <position position="62"/>
    </location>
</feature>
<dbReference type="UniPathway" id="UPA00148">
    <property type="reaction ID" value="UER00236"/>
</dbReference>
<name>A0A2T6BEG6_9RHOB</name>
<dbReference type="GO" id="GO:0009236">
    <property type="term" value="P:cobalamin biosynthetic process"/>
    <property type="evidence" value="ECO:0007669"/>
    <property type="project" value="UniProtKB-UniRule"/>
</dbReference>
<comment type="catalytic activity">
    <reaction evidence="3">
        <text>adenosylcob(III)inamide + GTP = adenosylcob(III)inamide phosphate + GDP + H(+)</text>
        <dbReference type="Rhea" id="RHEA:15765"/>
        <dbReference type="ChEBI" id="CHEBI:2480"/>
        <dbReference type="ChEBI" id="CHEBI:15378"/>
        <dbReference type="ChEBI" id="CHEBI:37565"/>
        <dbReference type="ChEBI" id="CHEBI:58189"/>
        <dbReference type="ChEBI" id="CHEBI:58502"/>
        <dbReference type="EC" id="2.7.1.156"/>
    </reaction>
</comment>
<evidence type="ECO:0000256" key="10">
    <source>
        <dbReference type="ARBA" id="ARBA00022741"/>
    </source>
</evidence>
<feature type="binding site" evidence="16">
    <location>
        <position position="75"/>
    </location>
    <ligand>
        <name>GTP</name>
        <dbReference type="ChEBI" id="CHEBI:37565"/>
    </ligand>
</feature>
<feature type="binding site" evidence="16">
    <location>
        <begin position="46"/>
        <end position="48"/>
    </location>
    <ligand>
        <name>GTP</name>
        <dbReference type="ChEBI" id="CHEBI:37565"/>
    </ligand>
</feature>
<keyword evidence="18" id="KW-1185">Reference proteome</keyword>
<dbReference type="SUPFAM" id="SSF52540">
    <property type="entry name" value="P-loop containing nucleoside triphosphate hydrolases"/>
    <property type="match status" value="1"/>
</dbReference>
<dbReference type="GO" id="GO:0005525">
    <property type="term" value="F:GTP binding"/>
    <property type="evidence" value="ECO:0007669"/>
    <property type="project" value="UniProtKB-UniRule"/>
</dbReference>
<dbReference type="PANTHER" id="PTHR34848">
    <property type="match status" value="1"/>
</dbReference>
<dbReference type="PANTHER" id="PTHR34848:SF1">
    <property type="entry name" value="BIFUNCTIONAL ADENOSYLCOBALAMIN BIOSYNTHESIS PROTEIN COBU"/>
    <property type="match status" value="1"/>
</dbReference>
<dbReference type="EMBL" id="QBKS01000002">
    <property type="protein sequence ID" value="PTX54441.1"/>
    <property type="molecule type" value="Genomic_DNA"/>
</dbReference>
<dbReference type="PIRSF" id="PIRSF006135">
    <property type="entry name" value="CobU"/>
    <property type="match status" value="1"/>
</dbReference>
<evidence type="ECO:0000256" key="5">
    <source>
        <dbReference type="ARBA" id="ARBA00004692"/>
    </source>
</evidence>
<evidence type="ECO:0000256" key="11">
    <source>
        <dbReference type="ARBA" id="ARBA00022777"/>
    </source>
</evidence>
<dbReference type="EC" id="2.7.1.156" evidence="14"/>
<dbReference type="Gene3D" id="3.40.50.300">
    <property type="entry name" value="P-loop containing nucleotide triphosphate hydrolases"/>
    <property type="match status" value="1"/>
</dbReference>
<keyword evidence="9 14" id="KW-0808">Transferase</keyword>
<keyword evidence="13 14" id="KW-0342">GTP-binding</keyword>
<dbReference type="NCBIfam" id="NF004469">
    <property type="entry name" value="PRK05800.1"/>
    <property type="match status" value="1"/>
</dbReference>
<evidence type="ECO:0000256" key="4">
    <source>
        <dbReference type="ARBA" id="ARBA00003889"/>
    </source>
</evidence>
<dbReference type="InterPro" id="IPR003203">
    <property type="entry name" value="CobU/CobP"/>
</dbReference>
<proteinExistence type="inferred from homology"/>
<dbReference type="RefSeq" id="WP_107846772.1">
    <property type="nucleotide sequence ID" value="NZ_QBKS01000002.1"/>
</dbReference>
<evidence type="ECO:0000313" key="17">
    <source>
        <dbReference type="EMBL" id="PTX54441.1"/>
    </source>
</evidence>
<comment type="catalytic activity">
    <reaction evidence="2 14">
        <text>adenosylcob(III)inamide phosphate + GTP + H(+) = adenosylcob(III)inamide-GDP + diphosphate</text>
        <dbReference type="Rhea" id="RHEA:22712"/>
        <dbReference type="ChEBI" id="CHEBI:15378"/>
        <dbReference type="ChEBI" id="CHEBI:33019"/>
        <dbReference type="ChEBI" id="CHEBI:37565"/>
        <dbReference type="ChEBI" id="CHEBI:58502"/>
        <dbReference type="ChEBI" id="CHEBI:60487"/>
        <dbReference type="EC" id="2.7.7.62"/>
    </reaction>
</comment>
<protein>
    <recommendedName>
        <fullName evidence="14">Bifunctional adenosylcobalamin biosynthesis protein</fullName>
        <ecNumber evidence="14">2.7.1.156</ecNumber>
        <ecNumber evidence="14">2.7.7.62</ecNumber>
    </recommendedName>
</protein>
<keyword evidence="17" id="KW-0548">Nucleotidyltransferase</keyword>
<keyword evidence="12 14" id="KW-0067">ATP-binding</keyword>
<evidence type="ECO:0000256" key="2">
    <source>
        <dbReference type="ARBA" id="ARBA00000711"/>
    </source>
</evidence>
<keyword evidence="10 14" id="KW-0547">Nucleotide-binding</keyword>
<dbReference type="AlphaFoldDB" id="A0A2T6BEG6"/>
<evidence type="ECO:0000256" key="12">
    <source>
        <dbReference type="ARBA" id="ARBA00022840"/>
    </source>
</evidence>
<evidence type="ECO:0000256" key="6">
    <source>
        <dbReference type="ARBA" id="ARBA00005159"/>
    </source>
</evidence>
<reference evidence="17 18" key="1">
    <citation type="submission" date="2018-04" db="EMBL/GenBank/DDBJ databases">
        <title>Genomic Encyclopedia of Archaeal and Bacterial Type Strains, Phase II (KMG-II): from individual species to whole genera.</title>
        <authorList>
            <person name="Goeker M."/>
        </authorList>
    </citation>
    <scope>NUCLEOTIDE SEQUENCE [LARGE SCALE GENOMIC DNA]</scope>
    <source>
        <strain evidence="17 18">DSM 100977</strain>
    </source>
</reference>